<dbReference type="PANTHER" id="PTHR43157:SF31">
    <property type="entry name" value="PHOSPHATIDYLINOSITOL-GLYCAN BIOSYNTHESIS CLASS F PROTEIN"/>
    <property type="match status" value="1"/>
</dbReference>
<dbReference type="AlphaFoldDB" id="A0A9W4DLP5"/>
<organism evidence="2 3">
    <name type="scientific">Actinacidiphila cocklensis</name>
    <dbReference type="NCBI Taxonomy" id="887465"/>
    <lineage>
        <taxon>Bacteria</taxon>
        <taxon>Bacillati</taxon>
        <taxon>Actinomycetota</taxon>
        <taxon>Actinomycetes</taxon>
        <taxon>Kitasatosporales</taxon>
        <taxon>Streptomycetaceae</taxon>
        <taxon>Actinacidiphila</taxon>
    </lineage>
</organism>
<sequence>MATRRIASSTPGSLGRPLTPLLTRTPGARIVNVSSAGQATLDFDDLLLERGWDGVQAYCQAKLAQIMLTFEHAELLRGHGVTVNALHPASYMPTEIVIHLFSVQSTLDEGVANLARLVTDPGLGTTTGTYVNRDIASRAHAQVYDPAARRRLLDLSEKLTGVPLLAP</sequence>
<accession>A0A9W4DLP5</accession>
<evidence type="ECO:0008006" key="4">
    <source>
        <dbReference type="Google" id="ProtNLM"/>
    </source>
</evidence>
<dbReference type="Gene3D" id="3.40.50.720">
    <property type="entry name" value="NAD(P)-binding Rossmann-like Domain"/>
    <property type="match status" value="1"/>
</dbReference>
<dbReference type="RefSeq" id="WP_251486539.1">
    <property type="nucleotide sequence ID" value="NZ_CAJSLV010000044.1"/>
</dbReference>
<dbReference type="InterPro" id="IPR036291">
    <property type="entry name" value="NAD(P)-bd_dom_sf"/>
</dbReference>
<keyword evidence="3" id="KW-1185">Reference proteome</keyword>
<dbReference type="EMBL" id="CAJSLV010000044">
    <property type="protein sequence ID" value="CAG6392275.1"/>
    <property type="molecule type" value="Genomic_DNA"/>
</dbReference>
<evidence type="ECO:0000313" key="3">
    <source>
        <dbReference type="Proteomes" id="UP001152519"/>
    </source>
</evidence>
<name>A0A9W4DLP5_9ACTN</name>
<proteinExistence type="predicted"/>
<keyword evidence="1" id="KW-0560">Oxidoreductase</keyword>
<comment type="caution">
    <text evidence="2">The sequence shown here is derived from an EMBL/GenBank/DDBJ whole genome shotgun (WGS) entry which is preliminary data.</text>
</comment>
<evidence type="ECO:0000313" key="2">
    <source>
        <dbReference type="EMBL" id="CAG6392275.1"/>
    </source>
</evidence>
<dbReference type="SUPFAM" id="SSF51735">
    <property type="entry name" value="NAD(P)-binding Rossmann-fold domains"/>
    <property type="match status" value="1"/>
</dbReference>
<evidence type="ECO:0000256" key="1">
    <source>
        <dbReference type="ARBA" id="ARBA00023002"/>
    </source>
</evidence>
<dbReference type="PANTHER" id="PTHR43157">
    <property type="entry name" value="PHOSPHATIDYLINOSITOL-GLYCAN BIOSYNTHESIS CLASS F PROTEIN-RELATED"/>
    <property type="match status" value="1"/>
</dbReference>
<dbReference type="GO" id="GO:0016491">
    <property type="term" value="F:oxidoreductase activity"/>
    <property type="evidence" value="ECO:0007669"/>
    <property type="project" value="UniProtKB-KW"/>
</dbReference>
<dbReference type="Proteomes" id="UP001152519">
    <property type="component" value="Unassembled WGS sequence"/>
</dbReference>
<protein>
    <recommendedName>
        <fullName evidence="4">SDR family NAD(P)-dependent oxidoreductase</fullName>
    </recommendedName>
</protein>
<gene>
    <name evidence="2" type="ORF">SCOCK_160057</name>
</gene>
<reference evidence="2" key="1">
    <citation type="submission" date="2021-05" db="EMBL/GenBank/DDBJ databases">
        <authorList>
            <person name="Arsene-Ploetze F."/>
        </authorList>
    </citation>
    <scope>NUCLEOTIDE SEQUENCE</scope>
    <source>
        <strain evidence="2">DSM 42138</strain>
    </source>
</reference>